<dbReference type="SUPFAM" id="SSF50978">
    <property type="entry name" value="WD40 repeat-like"/>
    <property type="match status" value="1"/>
</dbReference>
<comment type="function">
    <text evidence="11">Microtubule inner protein (MIP) part of the dynein-decorated doublet microtubules (DMTs) in cilia axoneme. Important for proper ciliary and flagellar beating. May act in cooperation with CFAP45 and axonemal dynein subunit DNAH11. May play a role in cell growth and/or survival.</text>
</comment>
<dbReference type="FunFam" id="2.130.10.10:FF:001320">
    <property type="entry name" value="Predicted protein"/>
    <property type="match status" value="1"/>
</dbReference>
<evidence type="ECO:0000256" key="4">
    <source>
        <dbReference type="ARBA" id="ARBA00022574"/>
    </source>
</evidence>
<evidence type="ECO:0000256" key="5">
    <source>
        <dbReference type="ARBA" id="ARBA00022737"/>
    </source>
</evidence>
<keyword evidence="8" id="KW-0966">Cell projection</keyword>
<dbReference type="Gene3D" id="2.130.10.10">
    <property type="entry name" value="YVTN repeat-like/Quinoprotein amine dehydrogenase"/>
    <property type="match status" value="3"/>
</dbReference>
<dbReference type="SMART" id="SM00320">
    <property type="entry name" value="WD40"/>
    <property type="match status" value="10"/>
</dbReference>
<dbReference type="InterPro" id="IPR050630">
    <property type="entry name" value="WD_repeat_EMAP"/>
</dbReference>
<dbReference type="Proteomes" id="UP000079169">
    <property type="component" value="Unplaced"/>
</dbReference>
<reference evidence="16" key="1">
    <citation type="submission" date="2025-08" db="UniProtKB">
        <authorList>
            <consortium name="RefSeq"/>
        </authorList>
    </citation>
    <scope>IDENTIFICATION</scope>
</reference>
<dbReference type="PROSITE" id="PS50294">
    <property type="entry name" value="WD_REPEATS_REGION"/>
    <property type="match status" value="3"/>
</dbReference>
<keyword evidence="5" id="KW-0677">Repeat</keyword>
<comment type="subcellular location">
    <subcellularLocation>
        <location evidence="1">Cell projection</location>
        <location evidence="1">Cilium</location>
        <location evidence="1">Flagellum</location>
    </subcellularLocation>
    <subcellularLocation>
        <location evidence="2">Cytoplasm</location>
    </subcellularLocation>
</comment>
<evidence type="ECO:0000256" key="6">
    <source>
        <dbReference type="ARBA" id="ARBA00022846"/>
    </source>
</evidence>
<dbReference type="InterPro" id="IPR011047">
    <property type="entry name" value="Quinoprotein_ADH-like_sf"/>
</dbReference>
<dbReference type="PROSITE" id="PS00678">
    <property type="entry name" value="WD_REPEATS_1"/>
    <property type="match status" value="1"/>
</dbReference>
<name>A0A3Q0JCX0_DIACI</name>
<evidence type="ECO:0000256" key="7">
    <source>
        <dbReference type="ARBA" id="ARBA00023069"/>
    </source>
</evidence>
<sequence length="797" mass="86882">MLDSVKGYVRYNSSSERSAAGGLKLHPDGVHVIYSLGIKLIVLNWNTGTQRFLEGHTNNVTTIDVSKSGKYVASGQVNYMVFKAFVCLWDFASGDLLIKHDSHKVRVESVIFSSCESFLFSLGGQDDGQIVVFNIKTESAICGGSLSSVASGVAKTLKGANMRGQCFLSGGEGHLKTWTVDPVRRVFTELNVNLGKIRRIITCIQTTPNDEFAYCGTTSGDILKLNLNYPSDLSKVESDTAAVLMGCYGKLIKKKVSTKLKDVNAEDVSLYSAGVTALYLLKDGRLLVGSGLGLVDLVHERNINVNTIVTKQQTKLTKPTVPMLIQEKCVFTNSGISSLQYNPVNNKVFVGTVNCEIFLIDMNSGFTLTLVNTCHTSAIYDLQFPVNFSSVFATCSKNDIRIWSVRTLNELLRISVMNMICACIVFTYDGKAILSGWNDGFIRCFTPQSGKLKFIIPNAHNRGVTALAITQDGTRLLSGGGEGQVRIWKLTRESQSLQCVLKEHTSSVSVIQIKSDSKEAMSASTDGTCVLWDLIKSTRLIIMILPSMIMSAAYHPSEVQLITCSTNKMIDYWETCDGSIIRSLEGSDVAAVNCVDFVDDGKYFLTGGADQIVKMWMYREGVPCFVGIGHAASITKIKISPDKKVIVSVSADGGIFLWTFPELEDDVGDSRSLSSKISRSTASISEVSRKPYHIKLNKNVTSSSSLPRNSNMEKINNICLDQNVQSEISEDQVGGGLQKCLDIKSNAAASTKSKSTSSLSSIKPGKAEKITLSLRTKVSEFIAQGRRRGGGRKISHT</sequence>
<dbReference type="InterPro" id="IPR015943">
    <property type="entry name" value="WD40/YVTN_repeat-like_dom_sf"/>
</dbReference>
<evidence type="ECO:0000256" key="8">
    <source>
        <dbReference type="ARBA" id="ARBA00023273"/>
    </source>
</evidence>
<evidence type="ECO:0000256" key="3">
    <source>
        <dbReference type="ARBA" id="ARBA00022490"/>
    </source>
</evidence>
<keyword evidence="7" id="KW-0969">Cilium</keyword>
<evidence type="ECO:0000256" key="13">
    <source>
        <dbReference type="PROSITE-ProRule" id="PRU00221"/>
    </source>
</evidence>
<evidence type="ECO:0000256" key="1">
    <source>
        <dbReference type="ARBA" id="ARBA00004230"/>
    </source>
</evidence>
<organism evidence="15 16">
    <name type="scientific">Diaphorina citri</name>
    <name type="common">Asian citrus psyllid</name>
    <dbReference type="NCBI Taxonomy" id="121845"/>
    <lineage>
        <taxon>Eukaryota</taxon>
        <taxon>Metazoa</taxon>
        <taxon>Ecdysozoa</taxon>
        <taxon>Arthropoda</taxon>
        <taxon>Hexapoda</taxon>
        <taxon>Insecta</taxon>
        <taxon>Pterygota</taxon>
        <taxon>Neoptera</taxon>
        <taxon>Paraneoptera</taxon>
        <taxon>Hemiptera</taxon>
        <taxon>Sternorrhyncha</taxon>
        <taxon>Psylloidea</taxon>
        <taxon>Psyllidae</taxon>
        <taxon>Diaphorininae</taxon>
        <taxon>Diaphorina</taxon>
    </lineage>
</organism>
<keyword evidence="4 13" id="KW-0853">WD repeat</keyword>
<dbReference type="GeneID" id="103518764"/>
<keyword evidence="3" id="KW-0963">Cytoplasm</keyword>
<dbReference type="PANTHER" id="PTHR13720:SF14">
    <property type="entry name" value="CILIA- AND FLAGELLA-ASSOCIATED PROTEIN 52"/>
    <property type="match status" value="1"/>
</dbReference>
<feature type="repeat" description="WD" evidence="13">
    <location>
        <begin position="627"/>
        <end position="658"/>
    </location>
</feature>
<dbReference type="PROSITE" id="PS50082">
    <property type="entry name" value="WD_REPEATS_2"/>
    <property type="match status" value="4"/>
</dbReference>
<protein>
    <recommendedName>
        <fullName evidence="10">Cilia- and flagella-associated protein 52</fullName>
    </recommendedName>
</protein>
<dbReference type="PaxDb" id="121845-A0A3Q0JCX0"/>
<dbReference type="RefSeq" id="XP_026686281.1">
    <property type="nucleotide sequence ID" value="XM_026830480.1"/>
</dbReference>
<dbReference type="STRING" id="121845.A0A3Q0JCX0"/>
<evidence type="ECO:0000256" key="12">
    <source>
        <dbReference type="ARBA" id="ARBA00047117"/>
    </source>
</evidence>
<evidence type="ECO:0000256" key="10">
    <source>
        <dbReference type="ARBA" id="ARBA00029552"/>
    </source>
</evidence>
<keyword evidence="15" id="KW-1185">Reference proteome</keyword>
<comment type="subunit">
    <text evidence="12">Microtubule inner protein component of sperm flagellar doublet microtubules. Interacts with BRCA2. Interacts with the CCT chaperonin complex. Interacts with HSP70. Interacts with AK8. Interacts with CFAP45. Interacts with DNAI1. Interacts with IQDC.</text>
</comment>
<evidence type="ECO:0000313" key="15">
    <source>
        <dbReference type="Proteomes" id="UP000079169"/>
    </source>
</evidence>
<evidence type="ECO:0000256" key="9">
    <source>
        <dbReference type="ARBA" id="ARBA00029456"/>
    </source>
</evidence>
<accession>A0A3Q0JCX0</accession>
<dbReference type="InterPro" id="IPR049546">
    <property type="entry name" value="WDR54_beta_prop"/>
</dbReference>
<dbReference type="Pfam" id="PF21031">
    <property type="entry name" value="WDR54"/>
    <property type="match status" value="1"/>
</dbReference>
<dbReference type="GO" id="GO:0031514">
    <property type="term" value="C:motile cilium"/>
    <property type="evidence" value="ECO:0007669"/>
    <property type="project" value="UniProtKB-SubCell"/>
</dbReference>
<keyword evidence="6 16" id="KW-0282">Flagellum</keyword>
<feature type="domain" description="WD repeat-containing protein 54 beta-propeller" evidence="14">
    <location>
        <begin position="409"/>
        <end position="507"/>
    </location>
</feature>
<dbReference type="InterPro" id="IPR001680">
    <property type="entry name" value="WD40_rpt"/>
</dbReference>
<evidence type="ECO:0000259" key="14">
    <source>
        <dbReference type="Pfam" id="PF21031"/>
    </source>
</evidence>
<feature type="repeat" description="WD" evidence="13">
    <location>
        <begin position="501"/>
        <end position="534"/>
    </location>
</feature>
<dbReference type="FunFam" id="2.130.10.10:FF:000207">
    <property type="entry name" value="Cilia- and flagella-associated protein 52"/>
    <property type="match status" value="1"/>
</dbReference>
<evidence type="ECO:0000313" key="16">
    <source>
        <dbReference type="RefSeq" id="XP_026686281.1"/>
    </source>
</evidence>
<dbReference type="GO" id="GO:0005930">
    <property type="term" value="C:axoneme"/>
    <property type="evidence" value="ECO:0007669"/>
    <property type="project" value="UniProtKB-ARBA"/>
</dbReference>
<dbReference type="InterPro" id="IPR036322">
    <property type="entry name" value="WD40_repeat_dom_sf"/>
</dbReference>
<dbReference type="AlphaFoldDB" id="A0A3Q0JCX0"/>
<evidence type="ECO:0000256" key="11">
    <source>
        <dbReference type="ARBA" id="ARBA00046056"/>
    </source>
</evidence>
<dbReference type="Pfam" id="PF00400">
    <property type="entry name" value="WD40"/>
    <property type="match status" value="4"/>
</dbReference>
<evidence type="ECO:0000256" key="2">
    <source>
        <dbReference type="ARBA" id="ARBA00004496"/>
    </source>
</evidence>
<gene>
    <name evidence="16" type="primary">LOC103518764</name>
</gene>
<dbReference type="SUPFAM" id="SSF50998">
    <property type="entry name" value="Quinoprotein alcohol dehydrogenase-like"/>
    <property type="match status" value="1"/>
</dbReference>
<dbReference type="KEGG" id="dci:103518764"/>
<dbReference type="InterPro" id="IPR019775">
    <property type="entry name" value="WD40_repeat_CS"/>
</dbReference>
<dbReference type="PANTHER" id="PTHR13720">
    <property type="entry name" value="WD-40 REPEAT PROTEIN"/>
    <property type="match status" value="1"/>
</dbReference>
<proteinExistence type="inferred from homology"/>
<feature type="repeat" description="WD" evidence="13">
    <location>
        <begin position="585"/>
        <end position="616"/>
    </location>
</feature>
<feature type="repeat" description="WD" evidence="13">
    <location>
        <begin position="457"/>
        <end position="498"/>
    </location>
</feature>
<comment type="similarity">
    <text evidence="9">Belongs to the CFAP52 family.</text>
</comment>